<reference evidence="4" key="1">
    <citation type="submission" date="2015-04" db="EMBL/GenBank/DDBJ databases">
        <title>Complete genome sequence of Microbacterium chocolatum SIT 101, a bacterium enantioselectively hydrolyzing mesomeric diesters.</title>
        <authorList>
            <person name="Li X."/>
            <person name="Xu Y."/>
        </authorList>
    </citation>
    <scope>NUCLEOTIDE SEQUENCE [LARGE SCALE GENOMIC DNA]</scope>
    <source>
        <strain evidence="4">SIT 101</strain>
    </source>
</reference>
<gene>
    <name evidence="4" type="ORF">XI38_08165</name>
</gene>
<dbReference type="GO" id="GO:0016747">
    <property type="term" value="F:acyltransferase activity, transferring groups other than amino-acyl groups"/>
    <property type="evidence" value="ECO:0007669"/>
    <property type="project" value="InterPro"/>
</dbReference>
<evidence type="ECO:0000256" key="2">
    <source>
        <dbReference type="ARBA" id="ARBA00023315"/>
    </source>
</evidence>
<keyword evidence="1" id="KW-0808">Transferase</keyword>
<dbReference type="CDD" id="cd04301">
    <property type="entry name" value="NAT_SF"/>
    <property type="match status" value="1"/>
</dbReference>
<evidence type="ECO:0000256" key="1">
    <source>
        <dbReference type="ARBA" id="ARBA00022679"/>
    </source>
</evidence>
<dbReference type="EMBL" id="LAVO01000007">
    <property type="protein sequence ID" value="KOS10780.1"/>
    <property type="molecule type" value="Genomic_DNA"/>
</dbReference>
<protein>
    <submittedName>
        <fullName evidence="4">Phosphinothricin acetyltransferase</fullName>
    </submittedName>
</protein>
<evidence type="ECO:0000313" key="4">
    <source>
        <dbReference type="EMBL" id="KOS10780.1"/>
    </source>
</evidence>
<dbReference type="InterPro" id="IPR000182">
    <property type="entry name" value="GNAT_dom"/>
</dbReference>
<dbReference type="OrthoDB" id="3173333at2"/>
<evidence type="ECO:0000259" key="3">
    <source>
        <dbReference type="PROSITE" id="PS51186"/>
    </source>
</evidence>
<feature type="domain" description="N-acetyltransferase" evidence="3">
    <location>
        <begin position="4"/>
        <end position="157"/>
    </location>
</feature>
<dbReference type="KEGG" id="mcw:A8L33_13990"/>
<keyword evidence="5" id="KW-1185">Reference proteome</keyword>
<dbReference type="PROSITE" id="PS51186">
    <property type="entry name" value="GNAT"/>
    <property type="match status" value="1"/>
</dbReference>
<dbReference type="SUPFAM" id="SSF55729">
    <property type="entry name" value="Acyl-CoA N-acyltransferases (Nat)"/>
    <property type="match status" value="1"/>
</dbReference>
<name>A0A0M8MNR6_9MICO</name>
<evidence type="ECO:0000313" key="5">
    <source>
        <dbReference type="Proteomes" id="UP000037737"/>
    </source>
</evidence>
<dbReference type="InterPro" id="IPR016181">
    <property type="entry name" value="Acyl_CoA_acyltransferase"/>
</dbReference>
<dbReference type="Gene3D" id="3.40.630.30">
    <property type="match status" value="1"/>
</dbReference>
<sequence>MSGVRIRPLVEADWPAVEEIYREGIRSGNATFDPDPPTWEGFDATRSSIARLVAVREDVVVGWVAASPVSSRDVYRGVLEHSVYVATSARGRGVGSDLLAAFLDAADRAGIWTVQASVFPENPASLSLHRRAGFREVGRRERIALMTFGPWAGQWRDTILIERRRRD</sequence>
<dbReference type="Proteomes" id="UP000037737">
    <property type="component" value="Unassembled WGS sequence"/>
</dbReference>
<dbReference type="PANTHER" id="PTHR43072:SF23">
    <property type="entry name" value="UPF0039 PROTEIN C11D3.02C"/>
    <property type="match status" value="1"/>
</dbReference>
<dbReference type="AlphaFoldDB" id="A0A0M8MNR6"/>
<dbReference type="PATRIC" id="fig|84292.3.peg.1668"/>
<dbReference type="PANTHER" id="PTHR43072">
    <property type="entry name" value="N-ACETYLTRANSFERASE"/>
    <property type="match status" value="1"/>
</dbReference>
<keyword evidence="2" id="KW-0012">Acyltransferase</keyword>
<proteinExistence type="predicted"/>
<comment type="caution">
    <text evidence="4">The sequence shown here is derived from an EMBL/GenBank/DDBJ whole genome shotgun (WGS) entry which is preliminary data.</text>
</comment>
<dbReference type="Pfam" id="PF00583">
    <property type="entry name" value="Acetyltransf_1"/>
    <property type="match status" value="1"/>
</dbReference>
<organism evidence="4 5">
    <name type="scientific">Microbacterium aurantiacum</name>
    <dbReference type="NCBI Taxonomy" id="162393"/>
    <lineage>
        <taxon>Bacteria</taxon>
        <taxon>Bacillati</taxon>
        <taxon>Actinomycetota</taxon>
        <taxon>Actinomycetes</taxon>
        <taxon>Micrococcales</taxon>
        <taxon>Microbacteriaceae</taxon>
        <taxon>Microbacterium</taxon>
    </lineage>
</organism>
<accession>A0A0M8MNR6</accession>